<reference evidence="3" key="1">
    <citation type="journal article" date="2019" name="Int. J. Syst. Evol. Microbiol.">
        <title>The Global Catalogue of Microorganisms (GCM) 10K type strain sequencing project: providing services to taxonomists for standard genome sequencing and annotation.</title>
        <authorList>
            <consortium name="The Broad Institute Genomics Platform"/>
            <consortium name="The Broad Institute Genome Sequencing Center for Infectious Disease"/>
            <person name="Wu L."/>
            <person name="Ma J."/>
        </authorList>
    </citation>
    <scope>NUCLEOTIDE SEQUENCE [LARGE SCALE GENOMIC DNA]</scope>
    <source>
        <strain evidence="3">JCM 13852</strain>
    </source>
</reference>
<evidence type="ECO:0000256" key="1">
    <source>
        <dbReference type="SAM" id="MobiDB-lite"/>
    </source>
</evidence>
<gene>
    <name evidence="2" type="ORF">ACFP2V_17125</name>
</gene>
<feature type="region of interest" description="Disordered" evidence="1">
    <location>
        <begin position="178"/>
        <end position="198"/>
    </location>
</feature>
<dbReference type="Proteomes" id="UP001596183">
    <property type="component" value="Unassembled WGS sequence"/>
</dbReference>
<dbReference type="EMBL" id="JBHSPC010000046">
    <property type="protein sequence ID" value="MFC5671780.1"/>
    <property type="molecule type" value="Genomic_DNA"/>
</dbReference>
<proteinExistence type="predicted"/>
<dbReference type="RefSeq" id="WP_381212493.1">
    <property type="nucleotide sequence ID" value="NZ_JBHSPC010000046.1"/>
</dbReference>
<feature type="region of interest" description="Disordered" evidence="1">
    <location>
        <begin position="1"/>
        <end position="125"/>
    </location>
</feature>
<name>A0ABW0XPD4_9ACTN</name>
<accession>A0ABW0XPD4</accession>
<evidence type="ECO:0000313" key="3">
    <source>
        <dbReference type="Proteomes" id="UP001596183"/>
    </source>
</evidence>
<feature type="compositionally biased region" description="Basic and acidic residues" evidence="1">
    <location>
        <begin position="30"/>
        <end position="76"/>
    </location>
</feature>
<organism evidence="2 3">
    <name type="scientific">Streptomyces incanus</name>
    <dbReference type="NCBI Taxonomy" id="887453"/>
    <lineage>
        <taxon>Bacteria</taxon>
        <taxon>Bacillati</taxon>
        <taxon>Actinomycetota</taxon>
        <taxon>Actinomycetes</taxon>
        <taxon>Kitasatosporales</taxon>
        <taxon>Streptomycetaceae</taxon>
        <taxon>Streptomyces</taxon>
    </lineage>
</organism>
<comment type="caution">
    <text evidence="2">The sequence shown here is derived from an EMBL/GenBank/DDBJ whole genome shotgun (WGS) entry which is preliminary data.</text>
</comment>
<feature type="compositionally biased region" description="Basic and acidic residues" evidence="1">
    <location>
        <begin position="1"/>
        <end position="10"/>
    </location>
</feature>
<protein>
    <submittedName>
        <fullName evidence="2">Uncharacterized protein</fullName>
    </submittedName>
</protein>
<sequence length="217" mass="23466">MTDTTRRPGDEPLAEGPRTTTRATVPGTRDGVHGNVREDTHGDVHQDIHEDVHGDPRRDAYEKGARAGAPDLREDTGTVLPARDGAGSPTADRSRTGGTPDPYTPLDDRHDGDRVPGAAYGPGLLPLDEGDQLSAQLQHAVTGFVDAPRDSVAEADHVLEELAARFTDAVTERRRTLRRSWQTEDAGAGPSAAETGTEQLRLALRDYRELAERLLRA</sequence>
<keyword evidence="3" id="KW-1185">Reference proteome</keyword>
<evidence type="ECO:0000313" key="2">
    <source>
        <dbReference type="EMBL" id="MFC5671780.1"/>
    </source>
</evidence>